<sequence>VNGKPIPHTLYNTLHVPDAINNLWSIGKFDEGDGKTQFNGSKCELINAQGRLIGTGNKKNRLYILDAYTQVQGESSNIATSPPTWLDWH</sequence>
<reference evidence="1 2" key="1">
    <citation type="submission" date="2018-06" db="EMBL/GenBank/DDBJ databases">
        <title>A transcriptomic atlas of mushroom development highlights an independent origin of complex multicellularity.</title>
        <authorList>
            <consortium name="DOE Joint Genome Institute"/>
            <person name="Krizsan K."/>
            <person name="Almasi E."/>
            <person name="Merenyi Z."/>
            <person name="Sahu N."/>
            <person name="Viragh M."/>
            <person name="Koszo T."/>
            <person name="Mondo S."/>
            <person name="Kiss B."/>
            <person name="Balint B."/>
            <person name="Kues U."/>
            <person name="Barry K."/>
            <person name="Hegedus J.C."/>
            <person name="Henrissat B."/>
            <person name="Johnson J."/>
            <person name="Lipzen A."/>
            <person name="Ohm R."/>
            <person name="Nagy I."/>
            <person name="Pangilinan J."/>
            <person name="Yan J."/>
            <person name="Xiong Y."/>
            <person name="Grigoriev I.V."/>
            <person name="Hibbett D.S."/>
            <person name="Nagy L.G."/>
        </authorList>
    </citation>
    <scope>NUCLEOTIDE SEQUENCE [LARGE SCALE GENOMIC DNA]</scope>
    <source>
        <strain evidence="1 2">SZMC22713</strain>
    </source>
</reference>
<keyword evidence="2" id="KW-1185">Reference proteome</keyword>
<protein>
    <submittedName>
        <fullName evidence="1">Uncharacterized protein</fullName>
    </submittedName>
</protein>
<dbReference type="AlphaFoldDB" id="A0A4Y7PGN3"/>
<evidence type="ECO:0000313" key="2">
    <source>
        <dbReference type="Proteomes" id="UP000294933"/>
    </source>
</evidence>
<dbReference type="VEuPathDB" id="FungiDB:BD410DRAFT_695900"/>
<proteinExistence type="predicted"/>
<dbReference type="Proteomes" id="UP000294933">
    <property type="component" value="Unassembled WGS sequence"/>
</dbReference>
<dbReference type="OrthoDB" id="3340343at2759"/>
<feature type="non-terminal residue" evidence="1">
    <location>
        <position position="89"/>
    </location>
</feature>
<name>A0A4Y7PGN3_9AGAM</name>
<organism evidence="1 2">
    <name type="scientific">Rickenella mellea</name>
    <dbReference type="NCBI Taxonomy" id="50990"/>
    <lineage>
        <taxon>Eukaryota</taxon>
        <taxon>Fungi</taxon>
        <taxon>Dikarya</taxon>
        <taxon>Basidiomycota</taxon>
        <taxon>Agaricomycotina</taxon>
        <taxon>Agaricomycetes</taxon>
        <taxon>Hymenochaetales</taxon>
        <taxon>Rickenellaceae</taxon>
        <taxon>Rickenella</taxon>
    </lineage>
</organism>
<accession>A0A4Y7PGN3</accession>
<feature type="non-terminal residue" evidence="1">
    <location>
        <position position="1"/>
    </location>
</feature>
<evidence type="ECO:0000313" key="1">
    <source>
        <dbReference type="EMBL" id="TDL14181.1"/>
    </source>
</evidence>
<dbReference type="STRING" id="50990.A0A4Y7PGN3"/>
<gene>
    <name evidence="1" type="ORF">BD410DRAFT_695900</name>
</gene>
<dbReference type="EMBL" id="ML170377">
    <property type="protein sequence ID" value="TDL14181.1"/>
    <property type="molecule type" value="Genomic_DNA"/>
</dbReference>